<comment type="caution">
    <text evidence="2">The sequence shown here is derived from an EMBL/GenBank/DDBJ whole genome shotgun (WGS) entry which is preliminary data.</text>
</comment>
<dbReference type="SMART" id="SM00857">
    <property type="entry name" value="Resolvase"/>
    <property type="match status" value="1"/>
</dbReference>
<dbReference type="CDD" id="cd03768">
    <property type="entry name" value="SR_ResInv"/>
    <property type="match status" value="1"/>
</dbReference>
<reference evidence="2" key="1">
    <citation type="journal article" date="2015" name="Nature">
        <title>Complex archaea that bridge the gap between prokaryotes and eukaryotes.</title>
        <authorList>
            <person name="Spang A."/>
            <person name="Saw J.H."/>
            <person name="Jorgensen S.L."/>
            <person name="Zaremba-Niedzwiedzka K."/>
            <person name="Martijn J."/>
            <person name="Lind A.E."/>
            <person name="van Eijk R."/>
            <person name="Schleper C."/>
            <person name="Guy L."/>
            <person name="Ettema T.J."/>
        </authorList>
    </citation>
    <scope>NUCLEOTIDE SEQUENCE</scope>
</reference>
<protein>
    <recommendedName>
        <fullName evidence="1">Resolvase/invertase-type recombinase catalytic domain-containing protein</fullName>
    </recommendedName>
</protein>
<dbReference type="Pfam" id="PF07508">
    <property type="entry name" value="Recombinase"/>
    <property type="match status" value="1"/>
</dbReference>
<dbReference type="EMBL" id="LAZR01044772">
    <property type="protein sequence ID" value="KKL03837.1"/>
    <property type="molecule type" value="Genomic_DNA"/>
</dbReference>
<dbReference type="InterPro" id="IPR038109">
    <property type="entry name" value="DNA_bind_recomb_sf"/>
</dbReference>
<evidence type="ECO:0000313" key="2">
    <source>
        <dbReference type="EMBL" id="KKL03837.1"/>
    </source>
</evidence>
<dbReference type="GO" id="GO:0000150">
    <property type="term" value="F:DNA strand exchange activity"/>
    <property type="evidence" value="ECO:0007669"/>
    <property type="project" value="InterPro"/>
</dbReference>
<accession>A0A0F9AQE2</accession>
<organism evidence="2">
    <name type="scientific">marine sediment metagenome</name>
    <dbReference type="NCBI Taxonomy" id="412755"/>
    <lineage>
        <taxon>unclassified sequences</taxon>
        <taxon>metagenomes</taxon>
        <taxon>ecological metagenomes</taxon>
    </lineage>
</organism>
<dbReference type="Gene3D" id="3.90.1750.20">
    <property type="entry name" value="Putative Large Serine Recombinase, Chain B, Domain 2"/>
    <property type="match status" value="1"/>
</dbReference>
<dbReference type="PROSITE" id="PS51736">
    <property type="entry name" value="RECOMBINASES_3"/>
    <property type="match status" value="1"/>
</dbReference>
<dbReference type="GO" id="GO:0003677">
    <property type="term" value="F:DNA binding"/>
    <property type="evidence" value="ECO:0007669"/>
    <property type="project" value="InterPro"/>
</dbReference>
<dbReference type="InterPro" id="IPR036162">
    <property type="entry name" value="Resolvase-like_N_sf"/>
</dbReference>
<dbReference type="Pfam" id="PF00239">
    <property type="entry name" value="Resolvase"/>
    <property type="match status" value="1"/>
</dbReference>
<feature type="domain" description="Resolvase/invertase-type recombinase catalytic" evidence="1">
    <location>
        <begin position="13"/>
        <end position="160"/>
    </location>
</feature>
<dbReference type="Gene3D" id="3.40.50.1390">
    <property type="entry name" value="Resolvase, N-terminal catalytic domain"/>
    <property type="match status" value="1"/>
</dbReference>
<evidence type="ECO:0000259" key="1">
    <source>
        <dbReference type="PROSITE" id="PS51736"/>
    </source>
</evidence>
<sequence length="257" mass="30027">MAMSRNRERTNSRAVIYSRLSPRIRPDGSESCEKQIEICQRYCDFRKLEVIGVFYDKNESGAKAANRPGLQLALHKTIKNQAMLVVHSLSRLAWNTKETIKIIERLEHAKADLCSFSEKIDTTKDYSRYFYKMVALFAKLECELVSERTSDAMLRHQRAGKRMSFLPPYGMMKDSEDPTKLIINVDEQRAIKRMIELHKAGLAFRAIARQLTEEGIKPRKVRRIFKGRYVLVYGKWRNDLIARIIRRKEYPVGRKPV</sequence>
<dbReference type="InterPro" id="IPR006119">
    <property type="entry name" value="Resolv_N"/>
</dbReference>
<gene>
    <name evidence="2" type="ORF">LCGC14_2622120</name>
</gene>
<dbReference type="InterPro" id="IPR011109">
    <property type="entry name" value="DNA_bind_recombinase_dom"/>
</dbReference>
<dbReference type="InterPro" id="IPR050639">
    <property type="entry name" value="SSR_resolvase"/>
</dbReference>
<dbReference type="SUPFAM" id="SSF53041">
    <property type="entry name" value="Resolvase-like"/>
    <property type="match status" value="1"/>
</dbReference>
<dbReference type="PANTHER" id="PTHR30461">
    <property type="entry name" value="DNA-INVERTASE FROM LAMBDOID PROPHAGE"/>
    <property type="match status" value="1"/>
</dbReference>
<dbReference type="PANTHER" id="PTHR30461:SF23">
    <property type="entry name" value="DNA RECOMBINASE-RELATED"/>
    <property type="match status" value="1"/>
</dbReference>
<proteinExistence type="predicted"/>
<name>A0A0F9AQE2_9ZZZZ</name>
<dbReference type="AlphaFoldDB" id="A0A0F9AQE2"/>